<gene>
    <name evidence="1" type="ORF">N478_03695</name>
</gene>
<dbReference type="AlphaFoldDB" id="A0A162BKB3"/>
<dbReference type="Proteomes" id="UP000076661">
    <property type="component" value="Unassembled WGS sequence"/>
</dbReference>
<reference evidence="1 2" key="1">
    <citation type="submission" date="2013-07" db="EMBL/GenBank/DDBJ databases">
        <title>Comparative Genomic and Metabolomic Analysis of Twelve Strains of Pseudoalteromonas luteoviolacea.</title>
        <authorList>
            <person name="Vynne N.G."/>
            <person name="Mansson M."/>
            <person name="Gram L."/>
        </authorList>
    </citation>
    <scope>NUCLEOTIDE SEQUENCE [LARGE SCALE GENOMIC DNA]</scope>
    <source>
        <strain evidence="1 2">S4060-1</strain>
    </source>
</reference>
<comment type="caution">
    <text evidence="1">The sequence shown here is derived from an EMBL/GenBank/DDBJ whole genome shotgun (WGS) entry which is preliminary data.</text>
</comment>
<sequence length="162" mass="18892">MNAVKNYMMGSDIAFSEEFYDAIFSDYPISEDHVEDFLSLAEDFVESIERSKLKPYFTVFYHLYWLKHSSKSFLSRMNHLYLVTEKNNHKRLNSWFSSSGAVEDLNKHLNRESSAFNLLCDNVVHVQNCDEVVSQPSNSFEESFLDDSCDEDVDLEELLSRS</sequence>
<name>A0A162BKB3_9GAMM</name>
<dbReference type="PATRIC" id="fig|1365257.3.peg.3775"/>
<dbReference type="EMBL" id="AUXX01000034">
    <property type="protein sequence ID" value="KZN63366.1"/>
    <property type="molecule type" value="Genomic_DNA"/>
</dbReference>
<evidence type="ECO:0000313" key="1">
    <source>
        <dbReference type="EMBL" id="KZN63366.1"/>
    </source>
</evidence>
<accession>A0A162BKB3</accession>
<proteinExistence type="predicted"/>
<evidence type="ECO:0000313" key="2">
    <source>
        <dbReference type="Proteomes" id="UP000076661"/>
    </source>
</evidence>
<protein>
    <submittedName>
        <fullName evidence="1">Uncharacterized protein</fullName>
    </submittedName>
</protein>
<dbReference type="RefSeq" id="WP_063382149.1">
    <property type="nucleotide sequence ID" value="NZ_AUXX01000034.1"/>
</dbReference>
<organism evidence="1 2">
    <name type="scientific">Pseudoalteromonas luteoviolacea S4060-1</name>
    <dbReference type="NCBI Taxonomy" id="1365257"/>
    <lineage>
        <taxon>Bacteria</taxon>
        <taxon>Pseudomonadati</taxon>
        <taxon>Pseudomonadota</taxon>
        <taxon>Gammaproteobacteria</taxon>
        <taxon>Alteromonadales</taxon>
        <taxon>Pseudoalteromonadaceae</taxon>
        <taxon>Pseudoalteromonas</taxon>
    </lineage>
</organism>